<feature type="transmembrane region" description="Helical" evidence="8">
    <location>
        <begin position="533"/>
        <end position="552"/>
    </location>
</feature>
<feature type="transmembrane region" description="Helical" evidence="8">
    <location>
        <begin position="369"/>
        <end position="388"/>
    </location>
</feature>
<dbReference type="Pfam" id="PF00083">
    <property type="entry name" value="Sugar_tr"/>
    <property type="match status" value="1"/>
</dbReference>
<accession>A0A162IBV6</accession>
<keyword evidence="11" id="KW-1185">Reference proteome</keyword>
<feature type="transmembrane region" description="Helical" evidence="8">
    <location>
        <begin position="283"/>
        <end position="301"/>
    </location>
</feature>
<dbReference type="PANTHER" id="PTHR48020:SF4">
    <property type="entry name" value="SYMPORT, PUTATIVE (AFU_ORTHOLOGUE AFUA_3G11790)-RELATED"/>
    <property type="match status" value="1"/>
</dbReference>
<dbReference type="GO" id="GO:0022857">
    <property type="term" value="F:transmembrane transporter activity"/>
    <property type="evidence" value="ECO:0007669"/>
    <property type="project" value="InterPro"/>
</dbReference>
<feature type="transmembrane region" description="Helical" evidence="8">
    <location>
        <begin position="501"/>
        <end position="521"/>
    </location>
</feature>
<dbReference type="NCBIfam" id="TIGR00879">
    <property type="entry name" value="SP"/>
    <property type="match status" value="1"/>
</dbReference>
<reference evidence="10 11" key="1">
    <citation type="journal article" date="2016" name="Genome Biol. Evol.">
        <title>Divergent and convergent evolution of fungal pathogenicity.</title>
        <authorList>
            <person name="Shang Y."/>
            <person name="Xiao G."/>
            <person name="Zheng P."/>
            <person name="Cen K."/>
            <person name="Zhan S."/>
            <person name="Wang C."/>
        </authorList>
    </citation>
    <scope>NUCLEOTIDE SEQUENCE [LARGE SCALE GENOMIC DNA]</scope>
    <source>
        <strain evidence="10 11">ARSEF 7405</strain>
    </source>
</reference>
<dbReference type="PRINTS" id="PR00171">
    <property type="entry name" value="SUGRTRNSPORT"/>
</dbReference>
<dbReference type="Proteomes" id="UP000242877">
    <property type="component" value="Unassembled WGS sequence"/>
</dbReference>
<organism evidence="10 11">
    <name type="scientific">Ascosphaera apis ARSEF 7405</name>
    <dbReference type="NCBI Taxonomy" id="392613"/>
    <lineage>
        <taxon>Eukaryota</taxon>
        <taxon>Fungi</taxon>
        <taxon>Dikarya</taxon>
        <taxon>Ascomycota</taxon>
        <taxon>Pezizomycotina</taxon>
        <taxon>Eurotiomycetes</taxon>
        <taxon>Eurotiomycetidae</taxon>
        <taxon>Onygenales</taxon>
        <taxon>Ascosphaeraceae</taxon>
        <taxon>Ascosphaera</taxon>
    </lineage>
</organism>
<name>A0A162IBV6_9EURO</name>
<dbReference type="PROSITE" id="PS50850">
    <property type="entry name" value="MFS"/>
    <property type="match status" value="1"/>
</dbReference>
<dbReference type="PANTHER" id="PTHR48020">
    <property type="entry name" value="PROTON MYO-INOSITOL COTRANSPORTER"/>
    <property type="match status" value="1"/>
</dbReference>
<proteinExistence type="inferred from homology"/>
<dbReference type="FunFam" id="1.20.1250.20:FF:000474">
    <property type="entry name" value="Sugar transporter, putative"/>
    <property type="match status" value="1"/>
</dbReference>
<feature type="domain" description="Major facilitator superfamily (MFS) profile" evidence="9">
    <location>
        <begin position="122"/>
        <end position="556"/>
    </location>
</feature>
<keyword evidence="6 8" id="KW-0472">Membrane</keyword>
<evidence type="ECO:0000256" key="7">
    <source>
        <dbReference type="RuleBase" id="RU003346"/>
    </source>
</evidence>
<dbReference type="SUPFAM" id="SSF103473">
    <property type="entry name" value="MFS general substrate transporter"/>
    <property type="match status" value="1"/>
</dbReference>
<dbReference type="InterPro" id="IPR003663">
    <property type="entry name" value="Sugar/inositol_transpt"/>
</dbReference>
<evidence type="ECO:0000256" key="4">
    <source>
        <dbReference type="ARBA" id="ARBA00022692"/>
    </source>
</evidence>
<keyword evidence="4 8" id="KW-0812">Transmembrane</keyword>
<keyword evidence="3 7" id="KW-0813">Transport</keyword>
<evidence type="ECO:0000259" key="9">
    <source>
        <dbReference type="PROSITE" id="PS50850"/>
    </source>
</evidence>
<evidence type="ECO:0000256" key="1">
    <source>
        <dbReference type="ARBA" id="ARBA00004141"/>
    </source>
</evidence>
<dbReference type="EMBL" id="AZGZ01000049">
    <property type="protein sequence ID" value="KZZ86742.1"/>
    <property type="molecule type" value="Genomic_DNA"/>
</dbReference>
<gene>
    <name evidence="10" type="ORF">AAP_06270</name>
</gene>
<dbReference type="GO" id="GO:0016020">
    <property type="term" value="C:membrane"/>
    <property type="evidence" value="ECO:0007669"/>
    <property type="project" value="UniProtKB-SubCell"/>
</dbReference>
<dbReference type="GO" id="GO:0015798">
    <property type="term" value="P:myo-inositol transport"/>
    <property type="evidence" value="ECO:0007669"/>
    <property type="project" value="UniProtKB-ARBA"/>
</dbReference>
<evidence type="ECO:0000256" key="5">
    <source>
        <dbReference type="ARBA" id="ARBA00022989"/>
    </source>
</evidence>
<dbReference type="Gene3D" id="1.20.1250.20">
    <property type="entry name" value="MFS general substrate transporter like domains"/>
    <property type="match status" value="1"/>
</dbReference>
<dbReference type="VEuPathDB" id="FungiDB:AAP_06270"/>
<evidence type="ECO:0000313" key="11">
    <source>
        <dbReference type="Proteomes" id="UP000242877"/>
    </source>
</evidence>
<evidence type="ECO:0000256" key="2">
    <source>
        <dbReference type="ARBA" id="ARBA00010992"/>
    </source>
</evidence>
<dbReference type="InterPro" id="IPR036259">
    <property type="entry name" value="MFS_trans_sf"/>
</dbReference>
<dbReference type="GO" id="GO:0015791">
    <property type="term" value="P:polyol transmembrane transport"/>
    <property type="evidence" value="ECO:0007669"/>
    <property type="project" value="UniProtKB-ARBA"/>
</dbReference>
<keyword evidence="5 8" id="KW-1133">Transmembrane helix</keyword>
<evidence type="ECO:0000313" key="10">
    <source>
        <dbReference type="EMBL" id="KZZ86742.1"/>
    </source>
</evidence>
<feature type="transmembrane region" description="Helical" evidence="8">
    <location>
        <begin position="190"/>
        <end position="208"/>
    </location>
</feature>
<feature type="transmembrane region" description="Helical" evidence="8">
    <location>
        <begin position="463"/>
        <end position="480"/>
    </location>
</feature>
<dbReference type="InterPro" id="IPR005828">
    <property type="entry name" value="MFS_sugar_transport-like"/>
</dbReference>
<dbReference type="InterPro" id="IPR005829">
    <property type="entry name" value="Sugar_transporter_CS"/>
</dbReference>
<evidence type="ECO:0000256" key="3">
    <source>
        <dbReference type="ARBA" id="ARBA00022448"/>
    </source>
</evidence>
<feature type="transmembrane region" description="Helical" evidence="8">
    <location>
        <begin position="408"/>
        <end position="428"/>
    </location>
</feature>
<comment type="subcellular location">
    <subcellularLocation>
        <location evidence="1">Membrane</location>
        <topology evidence="1">Multi-pass membrane protein</topology>
    </subcellularLocation>
</comment>
<sequence>MSHLAVDSGKPETASIENIEQSPAYENEKGHGSEHVDLNNNVSAKIKNPLVDIPEETLLRDVEHFVNSNGLSEDADLFRRAALVAKDPANFESVEDIRDEEIEVIRDEVLHKWRQPWSLYFTVITCSIGAAVQGWDQTGSNGANLSFPQEFGIAGNDWLIGVVNSGPYIGASIVGCWLSDPLNNHLGRRGTIFLSALFCFLAPIGSAFCQNWPQLFICRLLIGVGMGAKNSTVSPYCAENTPASIRGAMTMTWQLWTAVGMFLGFTANLAVKDTGKISWRLQLGSAFIPAFLLLILVYFCPESSRWLIKKKRYNKAYKSLLRLRNHPIQAARDLILIKAQIEFEAELTGKTNYVTRFIQLFTVPRIRRATLASFVLMIGHELCGINIISFYSSSVFTEAGSTSTEALFASWGFGIANVVFALPAIWTIDTYGRRPLLLFTFPHMAWSLLAAGFCFWIKDQKTHLGLVALFIYIFTAWYSPGEGPVPYVYCAESFPLSHREVGMAFGVATTLFWAGVLSITFPAMKTAMTSTGAFGFYAGLNVLTLLMVFLWVPETKQRTLEELDYIFAVPTRTFMKYQCGTVVPWWIKKYILRRKDAYCPPLYHFDIPAPRNSIDEKKQTRNVEVVDEK</sequence>
<dbReference type="PROSITE" id="PS00217">
    <property type="entry name" value="SUGAR_TRANSPORT_2"/>
    <property type="match status" value="1"/>
</dbReference>
<dbReference type="InterPro" id="IPR050814">
    <property type="entry name" value="Myo-inositol_Transporter"/>
</dbReference>
<dbReference type="AlphaFoldDB" id="A0A162IBV6"/>
<dbReference type="OrthoDB" id="5290825at2759"/>
<evidence type="ECO:0000256" key="6">
    <source>
        <dbReference type="ARBA" id="ARBA00023136"/>
    </source>
</evidence>
<feature type="transmembrane region" description="Helical" evidence="8">
    <location>
        <begin position="253"/>
        <end position="271"/>
    </location>
</feature>
<dbReference type="InterPro" id="IPR020846">
    <property type="entry name" value="MFS_dom"/>
</dbReference>
<feature type="transmembrane region" description="Helical" evidence="8">
    <location>
        <begin position="435"/>
        <end position="457"/>
    </location>
</feature>
<evidence type="ECO:0000256" key="8">
    <source>
        <dbReference type="SAM" id="Phobius"/>
    </source>
</evidence>
<protein>
    <submittedName>
        <fullName evidence="10">Arabinose-proton symporter</fullName>
    </submittedName>
</protein>
<comment type="caution">
    <text evidence="10">The sequence shown here is derived from an EMBL/GenBank/DDBJ whole genome shotgun (WGS) entry which is preliminary data.</text>
</comment>
<comment type="similarity">
    <text evidence="2 7">Belongs to the major facilitator superfamily. Sugar transporter (TC 2.A.1.1) family.</text>
</comment>